<dbReference type="EMBL" id="CP013927">
    <property type="protein sequence ID" value="AMJ76609.1"/>
    <property type="molecule type" value="Genomic_DNA"/>
</dbReference>
<keyword evidence="2" id="KW-1185">Reference proteome</keyword>
<name>A0ABM5YPX6_9ALTE</name>
<evidence type="ECO:0000313" key="2">
    <source>
        <dbReference type="Proteomes" id="UP000056750"/>
    </source>
</evidence>
<gene>
    <name evidence="1" type="ORF">AVL57_00235</name>
</gene>
<keyword evidence="1" id="KW-0614">Plasmid</keyword>
<sequence length="129" mass="14012">MFVTANRLPITRTEHLAVGSQVSISSGMGGTYTLVVKATDNGTFKFGGSPNQDLPSYFKNASFSAEEVKTDCFVLMPNLDYGLFQEHINAAKAAGYQTHEEICEAIGKVNGLSAPTIARWISRSDKLVY</sequence>
<dbReference type="RefSeq" id="WP_061093650.1">
    <property type="nucleotide sequence ID" value="NZ_CP013927.1"/>
</dbReference>
<proteinExistence type="predicted"/>
<accession>A0ABM5YPX6</accession>
<dbReference type="Proteomes" id="UP000056750">
    <property type="component" value="Plasmid pASTE61-200"/>
</dbReference>
<geneLocation type="plasmid" evidence="1 2">
    <name>pASTE61-200</name>
</geneLocation>
<protein>
    <submittedName>
        <fullName evidence="1">Uncharacterized protein</fullName>
    </submittedName>
</protein>
<reference evidence="1 2" key="1">
    <citation type="submission" date="2015-12" db="EMBL/GenBank/DDBJ databases">
        <title>Intraspecies pangenome expansion in the marine bacterium Alteromonas.</title>
        <authorList>
            <person name="Lopez-Perez M."/>
            <person name="Rodriguez-Valera F."/>
        </authorList>
    </citation>
    <scope>NUCLEOTIDE SEQUENCE [LARGE SCALE GENOMIC DNA]</scope>
    <source>
        <strain evidence="1 2">LMG 21861</strain>
        <plasmid evidence="1 2">pASTE61-200</plasmid>
    </source>
</reference>
<organism evidence="1 2">
    <name type="scientific">Alteromonas stellipolaris</name>
    <dbReference type="NCBI Taxonomy" id="233316"/>
    <lineage>
        <taxon>Bacteria</taxon>
        <taxon>Pseudomonadati</taxon>
        <taxon>Pseudomonadota</taxon>
        <taxon>Gammaproteobacteria</taxon>
        <taxon>Alteromonadales</taxon>
        <taxon>Alteromonadaceae</taxon>
        <taxon>Alteromonas/Salinimonas group</taxon>
        <taxon>Alteromonas</taxon>
    </lineage>
</organism>
<evidence type="ECO:0000313" key="1">
    <source>
        <dbReference type="EMBL" id="AMJ76609.1"/>
    </source>
</evidence>